<organism evidence="4 5">
    <name type="scientific">Flagellimonas taeanensis</name>
    <dbReference type="NCBI Taxonomy" id="1005926"/>
    <lineage>
        <taxon>Bacteria</taxon>
        <taxon>Pseudomonadati</taxon>
        <taxon>Bacteroidota</taxon>
        <taxon>Flavobacteriia</taxon>
        <taxon>Flavobacteriales</taxon>
        <taxon>Flavobacteriaceae</taxon>
        <taxon>Flagellimonas</taxon>
    </lineage>
</organism>
<dbReference type="InterPro" id="IPR050623">
    <property type="entry name" value="Glucan_succinyl_AcylTrfase"/>
</dbReference>
<reference evidence="4 5" key="1">
    <citation type="submission" date="2016-11" db="EMBL/GenBank/DDBJ databases">
        <authorList>
            <person name="Varghese N."/>
            <person name="Submissions S."/>
        </authorList>
    </citation>
    <scope>NUCLEOTIDE SEQUENCE [LARGE SCALE GENOMIC DNA]</scope>
    <source>
        <strain evidence="4 5">CGMCC 1.12174</strain>
        <strain evidence="3 6">DSM 26351</strain>
    </source>
</reference>
<feature type="transmembrane region" description="Helical" evidence="1">
    <location>
        <begin position="183"/>
        <end position="208"/>
    </location>
</feature>
<keyword evidence="6" id="KW-1185">Reference proteome</keyword>
<gene>
    <name evidence="3" type="ORF">SAMN04487891_101173</name>
    <name evidence="4" type="ORF">SAMN05216293_0176</name>
</gene>
<keyword evidence="4" id="KW-0808">Transferase</keyword>
<dbReference type="GO" id="GO:0016747">
    <property type="term" value="F:acyltransferase activity, transferring groups other than amino-acyl groups"/>
    <property type="evidence" value="ECO:0007669"/>
    <property type="project" value="InterPro"/>
</dbReference>
<dbReference type="InterPro" id="IPR002656">
    <property type="entry name" value="Acyl_transf_3_dom"/>
</dbReference>
<evidence type="ECO:0000313" key="6">
    <source>
        <dbReference type="Proteomes" id="UP000198940"/>
    </source>
</evidence>
<sequence length="380" mass="44674">MEKSIRRYDLDWLRVIVFGLLIFYHVGMLFVPWGFHIKNNVIYDWLRWPMLFLNQWRLPILFTISGMGTYYALGKRSLGRFAWERFLRLGIPLVAGMLLIVPPQVYFERLAEGTFSGSYFQYYTSVAFTGVYPEGNLSWHHLWFLPYLLVFSWVLSPLFVYLRNHSTTFIDWIKRLLQKPLRIYLFVIPLYFVEALVEPFFPVTHALIGDWFTIIFNGILFFYGFVLIATGNVFWESLTQLKHKALIIGIVAFSGQLVIWLFFEDGYVVHFTEALLKVVNIWSWILVLFAYASKYLNRPSKGLAYANRAVYPFYILHQTVTVGIAYYLMNLDWGLLPKAFLLIVGTFGISWLIYDLVILRIPWLHPLFGLKKEKVKSLAD</sequence>
<dbReference type="Proteomes" id="UP000184031">
    <property type="component" value="Unassembled WGS sequence"/>
</dbReference>
<dbReference type="EMBL" id="FRAT01000001">
    <property type="protein sequence ID" value="SHK07086.1"/>
    <property type="molecule type" value="Genomic_DNA"/>
</dbReference>
<feature type="transmembrane region" description="Helical" evidence="1">
    <location>
        <begin position="142"/>
        <end position="162"/>
    </location>
</feature>
<keyword evidence="1" id="KW-0812">Transmembrane</keyword>
<evidence type="ECO:0000256" key="1">
    <source>
        <dbReference type="SAM" id="Phobius"/>
    </source>
</evidence>
<feature type="transmembrane region" description="Helical" evidence="1">
    <location>
        <begin position="335"/>
        <end position="354"/>
    </location>
</feature>
<keyword evidence="4" id="KW-0012">Acyltransferase</keyword>
<feature type="transmembrane region" description="Helical" evidence="1">
    <location>
        <begin position="86"/>
        <end position="107"/>
    </location>
</feature>
<dbReference type="RefSeq" id="WP_177190000.1">
    <property type="nucleotide sequence ID" value="NZ_FOKU01000001.1"/>
</dbReference>
<proteinExistence type="predicted"/>
<feature type="transmembrane region" description="Helical" evidence="1">
    <location>
        <begin position="12"/>
        <end position="35"/>
    </location>
</feature>
<dbReference type="PANTHER" id="PTHR36927">
    <property type="entry name" value="BLR4337 PROTEIN"/>
    <property type="match status" value="1"/>
</dbReference>
<feature type="transmembrane region" description="Helical" evidence="1">
    <location>
        <begin position="275"/>
        <end position="297"/>
    </location>
</feature>
<evidence type="ECO:0000313" key="5">
    <source>
        <dbReference type="Proteomes" id="UP000184031"/>
    </source>
</evidence>
<feature type="domain" description="Acyltransferase 3" evidence="2">
    <location>
        <begin position="8"/>
        <end position="354"/>
    </location>
</feature>
<accession>A0A1M6PGK2</accession>
<dbReference type="Proteomes" id="UP000198940">
    <property type="component" value="Unassembled WGS sequence"/>
</dbReference>
<evidence type="ECO:0000313" key="4">
    <source>
        <dbReference type="EMBL" id="SHK07086.1"/>
    </source>
</evidence>
<keyword evidence="1" id="KW-0472">Membrane</keyword>
<feature type="transmembrane region" description="Helical" evidence="1">
    <location>
        <begin position="214"/>
        <end position="234"/>
    </location>
</feature>
<feature type="transmembrane region" description="Helical" evidence="1">
    <location>
        <begin position="55"/>
        <end position="74"/>
    </location>
</feature>
<name>A0A1M6PGK2_9FLAO</name>
<protein>
    <submittedName>
        <fullName evidence="4">Acyltransferase family protein</fullName>
    </submittedName>
</protein>
<dbReference type="STRING" id="1055723.SAMN05216293_0176"/>
<dbReference type="AlphaFoldDB" id="A0A1M6PGK2"/>
<feature type="transmembrane region" description="Helical" evidence="1">
    <location>
        <begin position="309"/>
        <end position="329"/>
    </location>
</feature>
<feature type="transmembrane region" description="Helical" evidence="1">
    <location>
        <begin position="246"/>
        <end position="263"/>
    </location>
</feature>
<keyword evidence="1" id="KW-1133">Transmembrane helix</keyword>
<evidence type="ECO:0000313" key="3">
    <source>
        <dbReference type="EMBL" id="SFB66813.1"/>
    </source>
</evidence>
<dbReference type="EMBL" id="FOKU01000001">
    <property type="protein sequence ID" value="SFB66813.1"/>
    <property type="molecule type" value="Genomic_DNA"/>
</dbReference>
<evidence type="ECO:0000259" key="2">
    <source>
        <dbReference type="Pfam" id="PF01757"/>
    </source>
</evidence>
<comment type="caution">
    <text evidence="4">The sequence shown here is derived from an EMBL/GenBank/DDBJ whole genome shotgun (WGS) entry which is preliminary data.</text>
</comment>
<dbReference type="PANTHER" id="PTHR36927:SF3">
    <property type="entry name" value="GLUCANS BIOSYNTHESIS PROTEIN C"/>
    <property type="match status" value="1"/>
</dbReference>
<dbReference type="Pfam" id="PF01757">
    <property type="entry name" value="Acyl_transf_3"/>
    <property type="match status" value="1"/>
</dbReference>